<sequence>MKVDILASGSSGNCIAIRSSETTILVDAGIAKTKIEKRLLDVGIRPDSIVSIFITHAHGDHIKGLPLANKYKIPVYAAENEWKSIDCVDEELQRIKRPGKYIKIKNSFIVGAFNTHHDAFKPLGYTVSDKNFNKVSICLDTGHVDPEMLRQMAGSNIYIIEANHEPKMVEASDYPNNVKARVVSDIGHLSNQQTANALAKLVEGNGEKIYLTHLSSKNNLPALAEMTTVRALLKKGLRKDEDYEIEVV</sequence>
<evidence type="ECO:0000313" key="2">
    <source>
        <dbReference type="EMBL" id="KYC92241.1"/>
    </source>
</evidence>
<organism evidence="2 3">
    <name type="scientific">Heyndrickxia sporothermodurans</name>
    <dbReference type="NCBI Taxonomy" id="46224"/>
    <lineage>
        <taxon>Bacteria</taxon>
        <taxon>Bacillati</taxon>
        <taxon>Bacillota</taxon>
        <taxon>Bacilli</taxon>
        <taxon>Bacillales</taxon>
        <taxon>Bacillaceae</taxon>
        <taxon>Heyndrickxia</taxon>
    </lineage>
</organism>
<dbReference type="AlphaFoldDB" id="A0A150KKW1"/>
<dbReference type="PANTHER" id="PTHR47619">
    <property type="entry name" value="METALLO-HYDROLASE YYCJ-RELATED"/>
    <property type="match status" value="1"/>
</dbReference>
<gene>
    <name evidence="2" type="ORF">B4102_3782</name>
</gene>
<feature type="domain" description="Metallo-beta-lactamase" evidence="1">
    <location>
        <begin position="11"/>
        <end position="213"/>
    </location>
</feature>
<comment type="caution">
    <text evidence="2">The sequence shown here is derived from an EMBL/GenBank/DDBJ whole genome shotgun (WGS) entry which is preliminary data.</text>
</comment>
<dbReference type="PATRIC" id="fig|46224.3.peg.862"/>
<dbReference type="Gene3D" id="3.60.15.10">
    <property type="entry name" value="Ribonuclease Z/Hydroxyacylglutathione hydrolase-like"/>
    <property type="match status" value="1"/>
</dbReference>
<keyword evidence="3" id="KW-1185">Reference proteome</keyword>
<reference evidence="2 3" key="1">
    <citation type="submission" date="2016-01" db="EMBL/GenBank/DDBJ databases">
        <title>Genome Sequences of Twelve Sporeforming Bacillus Species Isolated from Foods.</title>
        <authorList>
            <person name="Berendsen E.M."/>
            <person name="Wells-Bennik M.H."/>
            <person name="Krawcyk A.O."/>
            <person name="De Jong A."/>
            <person name="Holsappel S."/>
            <person name="Eijlander R.T."/>
            <person name="Kuipers O.P."/>
        </authorList>
    </citation>
    <scope>NUCLEOTIDE SEQUENCE [LARGE SCALE GENOMIC DNA]</scope>
    <source>
        <strain evidence="2 3">B4102</strain>
    </source>
</reference>
<dbReference type="RefSeq" id="WP_066235357.1">
    <property type="nucleotide sequence ID" value="NZ_LQYN01000116.1"/>
</dbReference>
<dbReference type="Proteomes" id="UP000075666">
    <property type="component" value="Unassembled WGS sequence"/>
</dbReference>
<dbReference type="SUPFAM" id="SSF56281">
    <property type="entry name" value="Metallo-hydrolase/oxidoreductase"/>
    <property type="match status" value="1"/>
</dbReference>
<dbReference type="OrthoDB" id="9781189at2"/>
<dbReference type="SMART" id="SM00849">
    <property type="entry name" value="Lactamase_B"/>
    <property type="match status" value="1"/>
</dbReference>
<dbReference type="EMBL" id="LQYN01000116">
    <property type="protein sequence ID" value="KYC92241.1"/>
    <property type="molecule type" value="Genomic_DNA"/>
</dbReference>
<dbReference type="STRING" id="46224.B4102_3782"/>
<dbReference type="Pfam" id="PF12706">
    <property type="entry name" value="Lactamase_B_2"/>
    <property type="match status" value="1"/>
</dbReference>
<evidence type="ECO:0000259" key="1">
    <source>
        <dbReference type="SMART" id="SM00849"/>
    </source>
</evidence>
<name>A0A150KKW1_9BACI</name>
<protein>
    <recommendedName>
        <fullName evidence="1">Metallo-beta-lactamase domain-containing protein</fullName>
    </recommendedName>
</protein>
<dbReference type="InterPro" id="IPR036866">
    <property type="entry name" value="RibonucZ/Hydroxyglut_hydro"/>
</dbReference>
<dbReference type="InterPro" id="IPR052533">
    <property type="entry name" value="WalJ/YycJ-like"/>
</dbReference>
<evidence type="ECO:0000313" key="3">
    <source>
        <dbReference type="Proteomes" id="UP000075666"/>
    </source>
</evidence>
<dbReference type="InterPro" id="IPR001279">
    <property type="entry name" value="Metallo-B-lactamas"/>
</dbReference>
<proteinExistence type="predicted"/>
<dbReference type="PANTHER" id="PTHR47619:SF1">
    <property type="entry name" value="EXODEOXYRIBONUCLEASE WALJ"/>
    <property type="match status" value="1"/>
</dbReference>
<accession>A0A150KKW1</accession>